<comment type="caution">
    <text evidence="8">The sequence shown here is derived from an EMBL/GenBank/DDBJ whole genome shotgun (WGS) entry which is preliminary data.</text>
</comment>
<dbReference type="Proteomes" id="UP000011705">
    <property type="component" value="Chromosome"/>
</dbReference>
<reference evidence="8" key="1">
    <citation type="submission" date="2012-01" db="EMBL/GenBank/DDBJ databases">
        <title>The Genome Sequence of Treponema denticola H-22.</title>
        <authorList>
            <consortium name="The Broad Institute Genome Sequencing Platform"/>
            <person name="Earl A."/>
            <person name="Ward D."/>
            <person name="Feldgarden M."/>
            <person name="Gevers D."/>
            <person name="Blanton J.M."/>
            <person name="Fenno C.J."/>
            <person name="Baranova O.V."/>
            <person name="Mathney J."/>
            <person name="Dewhirst F.E."/>
            <person name="Izard J."/>
            <person name="Young S.K."/>
            <person name="Zeng Q."/>
            <person name="Gargeya S."/>
            <person name="Fitzgerald M."/>
            <person name="Haas B."/>
            <person name="Abouelleil A."/>
            <person name="Alvarado L."/>
            <person name="Arachchi H.M."/>
            <person name="Berlin A."/>
            <person name="Chapman S.B."/>
            <person name="Gearin G."/>
            <person name="Goldberg J."/>
            <person name="Griggs A."/>
            <person name="Gujja S."/>
            <person name="Hansen M."/>
            <person name="Heiman D."/>
            <person name="Howarth C."/>
            <person name="Larimer J."/>
            <person name="Lui A."/>
            <person name="MacDonald P.J.P."/>
            <person name="McCowen C."/>
            <person name="Montmayeur A."/>
            <person name="Murphy C."/>
            <person name="Neiman D."/>
            <person name="Pearson M."/>
            <person name="Priest M."/>
            <person name="Roberts A."/>
            <person name="Saif S."/>
            <person name="Shea T."/>
            <person name="Sisk P."/>
            <person name="Stolte C."/>
            <person name="Sykes S."/>
            <person name="Wortman J."/>
            <person name="Nusbaum C."/>
            <person name="Birren B."/>
        </authorList>
    </citation>
    <scope>NUCLEOTIDE SEQUENCE [LARGE SCALE GENOMIC DNA]</scope>
    <source>
        <strain evidence="8">H-22</strain>
    </source>
</reference>
<dbReference type="CDD" id="cd06173">
    <property type="entry name" value="MFS_MefA_like"/>
    <property type="match status" value="1"/>
</dbReference>
<keyword evidence="4 7" id="KW-0812">Transmembrane</keyword>
<keyword evidence="2" id="KW-0813">Transport</keyword>
<keyword evidence="3" id="KW-1003">Cell membrane</keyword>
<dbReference type="PANTHER" id="PTHR43266">
    <property type="entry name" value="MACROLIDE-EFFLUX PROTEIN"/>
    <property type="match status" value="1"/>
</dbReference>
<evidence type="ECO:0000256" key="6">
    <source>
        <dbReference type="ARBA" id="ARBA00023136"/>
    </source>
</evidence>
<dbReference type="InterPro" id="IPR011701">
    <property type="entry name" value="MFS"/>
</dbReference>
<feature type="transmembrane region" description="Helical" evidence="7">
    <location>
        <begin position="375"/>
        <end position="396"/>
    </location>
</feature>
<evidence type="ECO:0008006" key="9">
    <source>
        <dbReference type="Google" id="ProtNLM"/>
    </source>
</evidence>
<dbReference type="PATRIC" id="fig|999432.5.peg.1371"/>
<proteinExistence type="predicted"/>
<feature type="transmembrane region" description="Helical" evidence="7">
    <location>
        <begin position="253"/>
        <end position="271"/>
    </location>
</feature>
<dbReference type="GO" id="GO:0005886">
    <property type="term" value="C:plasma membrane"/>
    <property type="evidence" value="ECO:0007669"/>
    <property type="project" value="UniProtKB-SubCell"/>
</dbReference>
<dbReference type="RefSeq" id="WP_002684388.1">
    <property type="nucleotide sequence ID" value="NZ_CM001795.1"/>
</dbReference>
<feature type="transmembrane region" description="Helical" evidence="7">
    <location>
        <begin position="278"/>
        <end position="296"/>
    </location>
</feature>
<feature type="transmembrane region" description="Helical" evidence="7">
    <location>
        <begin position="135"/>
        <end position="158"/>
    </location>
</feature>
<feature type="transmembrane region" description="Helical" evidence="7">
    <location>
        <begin position="96"/>
        <end position="123"/>
    </location>
</feature>
<dbReference type="SUPFAM" id="SSF103473">
    <property type="entry name" value="MFS general substrate transporter"/>
    <property type="match status" value="1"/>
</dbReference>
<accession>A0A0E2E4I4</accession>
<evidence type="ECO:0000256" key="7">
    <source>
        <dbReference type="SAM" id="Phobius"/>
    </source>
</evidence>
<dbReference type="InterPro" id="IPR036259">
    <property type="entry name" value="MFS_trans_sf"/>
</dbReference>
<feature type="transmembrane region" description="Helical" evidence="7">
    <location>
        <begin position="36"/>
        <end position="57"/>
    </location>
</feature>
<feature type="transmembrane region" description="Helical" evidence="7">
    <location>
        <begin position="164"/>
        <end position="183"/>
    </location>
</feature>
<dbReference type="GO" id="GO:0022857">
    <property type="term" value="F:transmembrane transporter activity"/>
    <property type="evidence" value="ECO:0007669"/>
    <property type="project" value="InterPro"/>
</dbReference>
<dbReference type="HOGENOM" id="CLU_034180_16_0_12"/>
<evidence type="ECO:0000256" key="1">
    <source>
        <dbReference type="ARBA" id="ARBA00004651"/>
    </source>
</evidence>
<keyword evidence="6 7" id="KW-0472">Membrane</keyword>
<comment type="subcellular location">
    <subcellularLocation>
        <location evidence="1">Cell membrane</location>
        <topology evidence="1">Multi-pass membrane protein</topology>
    </subcellularLocation>
</comment>
<sequence>MKTFMVIWFGQFISMLGSALSAFGLGIWIFQKTGSAASFAMSAVCTVLPALLFAPFAGSIADRKKRKAIILLTDSIDAFLKILIVTLLIFNKLELWMVYPLVFISGTLGTFQNPAFGASIPMLVPTDKLTRANGLLQFSSAIQNLLAPVIAGFLYPLIELKGLFIIDFVSFFFALASIAFIKIPQPLIEKTKDSLVLAALKDLKYAWKYLIQKKGLMQLIVFFAFLNFIANLSMILLGPLMMSVYNSQAYGNVQAGIGLAMLLGGLCSSLIPDTKNKIKRILLILSLCSIGPIISGTTLNRIIITAGFFIFMFPVPYVNTLLMSIFQIKIERNVLGRVGALMTAILAAITPIAYLCAGPLADYVFEPLMNEKGRGIGLIFIISGILLIISCLLMRLNKTVTSIEKRLPDYVDNK</sequence>
<evidence type="ECO:0000313" key="8">
    <source>
        <dbReference type="EMBL" id="EMB33504.1"/>
    </source>
</evidence>
<gene>
    <name evidence="8" type="ORF">HMPREF9726_01318</name>
</gene>
<feature type="transmembrane region" description="Helical" evidence="7">
    <location>
        <begin position="219"/>
        <end position="241"/>
    </location>
</feature>
<evidence type="ECO:0000256" key="5">
    <source>
        <dbReference type="ARBA" id="ARBA00022989"/>
    </source>
</evidence>
<evidence type="ECO:0000256" key="3">
    <source>
        <dbReference type="ARBA" id="ARBA00022475"/>
    </source>
</evidence>
<dbReference type="AlphaFoldDB" id="A0A0E2E4I4"/>
<dbReference type="PANTHER" id="PTHR43266:SF2">
    <property type="entry name" value="MAJOR FACILITATOR SUPERFAMILY (MFS) PROFILE DOMAIN-CONTAINING PROTEIN"/>
    <property type="match status" value="1"/>
</dbReference>
<feature type="transmembrane region" description="Helical" evidence="7">
    <location>
        <begin position="69"/>
        <end position="90"/>
    </location>
</feature>
<keyword evidence="5 7" id="KW-1133">Transmembrane helix</keyword>
<feature type="transmembrane region" description="Helical" evidence="7">
    <location>
        <begin position="302"/>
        <end position="322"/>
    </location>
</feature>
<dbReference type="Pfam" id="PF07690">
    <property type="entry name" value="MFS_1"/>
    <property type="match status" value="1"/>
</dbReference>
<protein>
    <recommendedName>
        <fullName evidence="9">Major facilitator superfamily (MFS) profile domain-containing protein</fullName>
    </recommendedName>
</protein>
<feature type="transmembrane region" description="Helical" evidence="7">
    <location>
        <begin position="334"/>
        <end position="355"/>
    </location>
</feature>
<evidence type="ECO:0000256" key="2">
    <source>
        <dbReference type="ARBA" id="ARBA00022448"/>
    </source>
</evidence>
<dbReference type="EMBL" id="AGDV01000011">
    <property type="protein sequence ID" value="EMB33504.1"/>
    <property type="molecule type" value="Genomic_DNA"/>
</dbReference>
<evidence type="ECO:0000256" key="4">
    <source>
        <dbReference type="ARBA" id="ARBA00022692"/>
    </source>
</evidence>
<dbReference type="Gene3D" id="1.20.1250.20">
    <property type="entry name" value="MFS general substrate transporter like domains"/>
    <property type="match status" value="1"/>
</dbReference>
<feature type="transmembrane region" description="Helical" evidence="7">
    <location>
        <begin position="7"/>
        <end position="30"/>
    </location>
</feature>
<name>A0A0E2E4I4_TREDN</name>
<organism evidence="8">
    <name type="scientific">Treponema denticola H-22</name>
    <dbReference type="NCBI Taxonomy" id="999432"/>
    <lineage>
        <taxon>Bacteria</taxon>
        <taxon>Pseudomonadati</taxon>
        <taxon>Spirochaetota</taxon>
        <taxon>Spirochaetia</taxon>
        <taxon>Spirochaetales</taxon>
        <taxon>Treponemataceae</taxon>
        <taxon>Treponema</taxon>
    </lineage>
</organism>